<feature type="domain" description="BD-FAE-like" evidence="4">
    <location>
        <begin position="75"/>
        <end position="254"/>
    </location>
</feature>
<name>A0ABW6CWJ7_9BACT</name>
<dbReference type="RefSeq" id="WP_377975182.1">
    <property type="nucleotide sequence ID" value="NZ_JBBKYA010000002.1"/>
</dbReference>
<evidence type="ECO:0000313" key="6">
    <source>
        <dbReference type="Proteomes" id="UP001598114"/>
    </source>
</evidence>
<dbReference type="InterPro" id="IPR000070">
    <property type="entry name" value="Pectinesterase_cat"/>
</dbReference>
<evidence type="ECO:0000259" key="4">
    <source>
        <dbReference type="Pfam" id="PF20434"/>
    </source>
</evidence>
<evidence type="ECO:0000313" key="5">
    <source>
        <dbReference type="EMBL" id="MFD3275315.1"/>
    </source>
</evidence>
<dbReference type="Gene3D" id="2.160.20.10">
    <property type="entry name" value="Single-stranded right-handed beta-helix, Pectin lyase-like"/>
    <property type="match status" value="1"/>
</dbReference>
<dbReference type="Proteomes" id="UP001598114">
    <property type="component" value="Unassembled WGS sequence"/>
</dbReference>
<gene>
    <name evidence="5" type="ORF">SKC38_03640</name>
</gene>
<dbReference type="InterPro" id="IPR029058">
    <property type="entry name" value="AB_hydrolase_fold"/>
</dbReference>
<comment type="caution">
    <text evidence="5">The sequence shown here is derived from an EMBL/GenBank/DDBJ whole genome shotgun (WGS) entry which is preliminary data.</text>
</comment>
<evidence type="ECO:0000256" key="2">
    <source>
        <dbReference type="ARBA" id="ARBA00023085"/>
    </source>
</evidence>
<dbReference type="SUPFAM" id="SSF53474">
    <property type="entry name" value="alpha/beta-Hydrolases"/>
    <property type="match status" value="1"/>
</dbReference>
<dbReference type="Pfam" id="PF20434">
    <property type="entry name" value="BD-FAE"/>
    <property type="match status" value="1"/>
</dbReference>
<organism evidence="5 6">
    <name type="scientific">Aquirufa echingensis</name>
    <dbReference type="NCBI Taxonomy" id="3096516"/>
    <lineage>
        <taxon>Bacteria</taxon>
        <taxon>Pseudomonadati</taxon>
        <taxon>Bacteroidota</taxon>
        <taxon>Cytophagia</taxon>
        <taxon>Cytophagales</taxon>
        <taxon>Flectobacillaceae</taxon>
        <taxon>Aquirufa</taxon>
    </lineage>
</organism>
<evidence type="ECO:0000259" key="3">
    <source>
        <dbReference type="Pfam" id="PF01095"/>
    </source>
</evidence>
<dbReference type="PANTHER" id="PTHR48081">
    <property type="entry name" value="AB HYDROLASE SUPERFAMILY PROTEIN C4A8.06C"/>
    <property type="match status" value="1"/>
</dbReference>
<dbReference type="InterPro" id="IPR012334">
    <property type="entry name" value="Pectin_lyas_fold"/>
</dbReference>
<protein>
    <submittedName>
        <fullName evidence="5">Pectinesterase family protein</fullName>
    </submittedName>
</protein>
<keyword evidence="1" id="KW-0378">Hydrolase</keyword>
<keyword evidence="2" id="KW-0063">Aspartyl esterase</keyword>
<dbReference type="SUPFAM" id="SSF51126">
    <property type="entry name" value="Pectin lyase-like"/>
    <property type="match status" value="1"/>
</dbReference>
<accession>A0ABW6CWJ7</accession>
<reference evidence="5 6" key="1">
    <citation type="submission" date="2024-03" db="EMBL/GenBank/DDBJ databases">
        <title>Aquirufa genome sequencing.</title>
        <authorList>
            <person name="Pitt A."/>
            <person name="Hahn M.W."/>
        </authorList>
    </citation>
    <scope>NUCLEOTIDE SEQUENCE [LARGE SCALE GENOMIC DNA]</scope>
    <source>
        <strain evidence="5 6">PLAD-142S6K</strain>
    </source>
</reference>
<dbReference type="InterPro" id="IPR049492">
    <property type="entry name" value="BD-FAE-like_dom"/>
</dbReference>
<dbReference type="EMBL" id="JBBKYA010000002">
    <property type="protein sequence ID" value="MFD3275315.1"/>
    <property type="molecule type" value="Genomic_DNA"/>
</dbReference>
<dbReference type="Pfam" id="PF01095">
    <property type="entry name" value="Pectinesterase"/>
    <property type="match status" value="1"/>
</dbReference>
<sequence length="633" mass="70787">MRKIGIILLFICQGLLAQNTKGLTGIPDSSFANYSAWKSALQSVPSLRLAEYTSGTVPKAKSIVYKQIGSRKLVLDIYSPQDSKPRKTLLFFHGGGWRTGHRSQHAALAQALAAKGYRVFLAEYRLSTESLYPAAMQDAQSALSYLYQYAAKLHVDSKQIFVAGYSAGGQMAALLGAVQDENLFGKGQKIKGVIDLDGILAYIHPESGEGDDRVRTSAATAYFGYAKMENPALWNQASALHHVSKQDPPVLFINSGNARMHAGRDDFRQKMTNYGILTDVYTHESSPHTFLLFTQWFDKTVQLVDQFMQQITVAKDGTGDVRTIQEAINKSGNNQTIYIKNGLYQEKVFIDSLRHDLRFIGQSRAGVVLKFTQARDIWRCSNPDDYGAGVLNIKGHDLSFENLTVINDYGLLTKQDVTIPCLNEAGKTTQSTVQKYALPRESGEKDGEKIVRVDGHQFAVRTMPGATRLRFEHCTFRSGGGDTMSPWDVNAGMYYLNDCEVEGGVDLYCPRGYALAENCTFICHNMSAAIWHDGSGEEGAKSVLKNCRFVGDSGYKLGRYHREAQLFLFNCTFDKNMADAPIYQSGDRKLVWGHRVYYANCHREGGDFTWHQNNTNYKSEDINFVWVFGDKWK</sequence>
<proteinExistence type="predicted"/>
<dbReference type="InterPro" id="IPR050300">
    <property type="entry name" value="GDXG_lipolytic_enzyme"/>
</dbReference>
<dbReference type="Gene3D" id="3.40.50.1820">
    <property type="entry name" value="alpha/beta hydrolase"/>
    <property type="match status" value="1"/>
</dbReference>
<evidence type="ECO:0000256" key="1">
    <source>
        <dbReference type="ARBA" id="ARBA00022801"/>
    </source>
</evidence>
<dbReference type="InterPro" id="IPR011050">
    <property type="entry name" value="Pectin_lyase_fold/virulence"/>
</dbReference>
<keyword evidence="6" id="KW-1185">Reference proteome</keyword>
<feature type="domain" description="Pectinesterase catalytic" evidence="3">
    <location>
        <begin position="311"/>
        <end position="420"/>
    </location>
</feature>